<comment type="caution">
    <text evidence="8">The sequence shown here is derived from an EMBL/GenBank/DDBJ whole genome shotgun (WGS) entry which is preliminary data.</text>
</comment>
<evidence type="ECO:0000256" key="4">
    <source>
        <dbReference type="ARBA" id="ARBA00022989"/>
    </source>
</evidence>
<keyword evidence="9" id="KW-1185">Reference proteome</keyword>
<feature type="domain" description="Major facilitator superfamily (MFS) profile" evidence="7">
    <location>
        <begin position="24"/>
        <end position="438"/>
    </location>
</feature>
<feature type="transmembrane region" description="Helical" evidence="6">
    <location>
        <begin position="413"/>
        <end position="437"/>
    </location>
</feature>
<dbReference type="Pfam" id="PF07690">
    <property type="entry name" value="MFS_1"/>
    <property type="match status" value="1"/>
</dbReference>
<dbReference type="InterPro" id="IPR036259">
    <property type="entry name" value="MFS_trans_sf"/>
</dbReference>
<evidence type="ECO:0000256" key="3">
    <source>
        <dbReference type="ARBA" id="ARBA00022692"/>
    </source>
</evidence>
<keyword evidence="3 6" id="KW-0812">Transmembrane</keyword>
<feature type="transmembrane region" description="Helical" evidence="6">
    <location>
        <begin position="343"/>
        <end position="368"/>
    </location>
</feature>
<dbReference type="SUPFAM" id="SSF103473">
    <property type="entry name" value="MFS general substrate transporter"/>
    <property type="match status" value="1"/>
</dbReference>
<reference evidence="9" key="1">
    <citation type="journal article" date="2019" name="Int. J. Syst. Evol. Microbiol.">
        <title>The Global Catalogue of Microorganisms (GCM) 10K type strain sequencing project: providing services to taxonomists for standard genome sequencing and annotation.</title>
        <authorList>
            <consortium name="The Broad Institute Genomics Platform"/>
            <consortium name="The Broad Institute Genome Sequencing Center for Infectious Disease"/>
            <person name="Wu L."/>
            <person name="Ma J."/>
        </authorList>
    </citation>
    <scope>NUCLEOTIDE SEQUENCE [LARGE SCALE GENOMIC DNA]</scope>
    <source>
        <strain evidence="9">CGMCC 1.10759</strain>
    </source>
</reference>
<evidence type="ECO:0000259" key="7">
    <source>
        <dbReference type="PROSITE" id="PS50850"/>
    </source>
</evidence>
<feature type="transmembrane region" description="Helical" evidence="6">
    <location>
        <begin position="20"/>
        <end position="39"/>
    </location>
</feature>
<evidence type="ECO:0000256" key="5">
    <source>
        <dbReference type="ARBA" id="ARBA00023136"/>
    </source>
</evidence>
<dbReference type="InterPro" id="IPR020846">
    <property type="entry name" value="MFS_dom"/>
</dbReference>
<dbReference type="EMBL" id="JBHSDU010000014">
    <property type="protein sequence ID" value="MFC4312641.1"/>
    <property type="molecule type" value="Genomic_DNA"/>
</dbReference>
<dbReference type="InterPro" id="IPR044770">
    <property type="entry name" value="MFS_spinster-like"/>
</dbReference>
<feature type="transmembrane region" description="Helical" evidence="6">
    <location>
        <begin position="380"/>
        <end position="401"/>
    </location>
</feature>
<gene>
    <name evidence="8" type="ORF">ACFPN2_26390</name>
</gene>
<feature type="transmembrane region" description="Helical" evidence="6">
    <location>
        <begin position="91"/>
        <end position="109"/>
    </location>
</feature>
<dbReference type="PANTHER" id="PTHR23505:SF79">
    <property type="entry name" value="PROTEIN SPINSTER"/>
    <property type="match status" value="1"/>
</dbReference>
<evidence type="ECO:0000313" key="9">
    <source>
        <dbReference type="Proteomes" id="UP001595904"/>
    </source>
</evidence>
<organism evidence="8 9">
    <name type="scientific">Steroidobacter flavus</name>
    <dbReference type="NCBI Taxonomy" id="1842136"/>
    <lineage>
        <taxon>Bacteria</taxon>
        <taxon>Pseudomonadati</taxon>
        <taxon>Pseudomonadota</taxon>
        <taxon>Gammaproteobacteria</taxon>
        <taxon>Steroidobacterales</taxon>
        <taxon>Steroidobacteraceae</taxon>
        <taxon>Steroidobacter</taxon>
    </lineage>
</organism>
<protein>
    <submittedName>
        <fullName evidence="8">Spinster family MFS transporter</fullName>
    </submittedName>
</protein>
<evidence type="ECO:0000256" key="2">
    <source>
        <dbReference type="ARBA" id="ARBA00022448"/>
    </source>
</evidence>
<feature type="transmembrane region" description="Helical" evidence="6">
    <location>
        <begin position="319"/>
        <end position="337"/>
    </location>
</feature>
<evidence type="ECO:0000256" key="1">
    <source>
        <dbReference type="ARBA" id="ARBA00004141"/>
    </source>
</evidence>
<dbReference type="CDD" id="cd17328">
    <property type="entry name" value="MFS_spinster_like"/>
    <property type="match status" value="1"/>
</dbReference>
<dbReference type="PROSITE" id="PS50850">
    <property type="entry name" value="MFS"/>
    <property type="match status" value="1"/>
</dbReference>
<dbReference type="Gene3D" id="1.20.1250.20">
    <property type="entry name" value="MFS general substrate transporter like domains"/>
    <property type="match status" value="2"/>
</dbReference>
<dbReference type="Proteomes" id="UP001595904">
    <property type="component" value="Unassembled WGS sequence"/>
</dbReference>
<keyword evidence="4 6" id="KW-1133">Transmembrane helix</keyword>
<keyword evidence="5 6" id="KW-0472">Membrane</keyword>
<feature type="transmembrane region" description="Helical" evidence="6">
    <location>
        <begin position="152"/>
        <end position="173"/>
    </location>
</feature>
<proteinExistence type="predicted"/>
<feature type="transmembrane region" description="Helical" evidence="6">
    <location>
        <begin position="60"/>
        <end position="79"/>
    </location>
</feature>
<sequence>MSSITPTEAALVPTRDRGSYAWYVLFLLTFAYTVAFIDRQVLNLLVEDIKRDLLLTDTQLSLLQGIAFMGSYIAFSPWFGRWADVGNRRNILVFGVGTWSIFSALCGLAENYWQLFLTRAAVGAAEACLAPAAWSLIADYFNRERLPRAMSIYLMGPYIGGGLAMIAGGMVIGSMGSLRELAPVLVNLEPWQLTFVMIGLPGVILAIALLTIREPARGAQSIGTRDRNFSIREVIEFLWQGRAFYVRFYLGMALIVIVLYALPAWMPSFLMRAHGADPTTVGLRYGVLVLIMGSAGVLSGPFVDRWLARRGHADSPIRVAAVASIGLVIFTAILPLMPGFAGALIAAAGGTFFFSLPQAMSATALQLATPNRMRGIVASLYLFVLSVIGLGAAPTVVAVVTDRVFGDPSKVGLSLAVVCASSAAGAAVLLFSALPHYRRALEQSRQL</sequence>
<comment type="subcellular location">
    <subcellularLocation>
        <location evidence="1">Membrane</location>
        <topology evidence="1">Multi-pass membrane protein</topology>
    </subcellularLocation>
</comment>
<feature type="transmembrane region" description="Helical" evidence="6">
    <location>
        <begin position="285"/>
        <end position="307"/>
    </location>
</feature>
<feature type="transmembrane region" description="Helical" evidence="6">
    <location>
        <begin position="193"/>
        <end position="212"/>
    </location>
</feature>
<keyword evidence="2" id="KW-0813">Transport</keyword>
<feature type="transmembrane region" description="Helical" evidence="6">
    <location>
        <begin position="244"/>
        <end position="265"/>
    </location>
</feature>
<dbReference type="PANTHER" id="PTHR23505">
    <property type="entry name" value="SPINSTER"/>
    <property type="match status" value="1"/>
</dbReference>
<evidence type="ECO:0000256" key="6">
    <source>
        <dbReference type="SAM" id="Phobius"/>
    </source>
</evidence>
<evidence type="ECO:0000313" key="8">
    <source>
        <dbReference type="EMBL" id="MFC4312641.1"/>
    </source>
</evidence>
<dbReference type="InterPro" id="IPR011701">
    <property type="entry name" value="MFS"/>
</dbReference>
<name>A0ABV8SYD2_9GAMM</name>
<dbReference type="RefSeq" id="WP_380602215.1">
    <property type="nucleotide sequence ID" value="NZ_JBHSDU010000014.1"/>
</dbReference>
<accession>A0ABV8SYD2</accession>